<dbReference type="EMBL" id="SEKV01000651">
    <property type="protein sequence ID" value="TFY54869.1"/>
    <property type="molecule type" value="Genomic_DNA"/>
</dbReference>
<evidence type="ECO:0000313" key="2">
    <source>
        <dbReference type="Proteomes" id="UP000298390"/>
    </source>
</evidence>
<protein>
    <submittedName>
        <fullName evidence="1">Uncharacterized protein</fullName>
    </submittedName>
</protein>
<comment type="caution">
    <text evidence="1">The sequence shown here is derived from an EMBL/GenBank/DDBJ whole genome shotgun (WGS) entry which is preliminary data.</text>
</comment>
<gene>
    <name evidence="1" type="ORF">EVJ58_g8603</name>
</gene>
<proteinExistence type="predicted"/>
<accession>A0A4Y9Y1W0</accession>
<name>A0A4Y9Y1W0_9APHY</name>
<dbReference type="AlphaFoldDB" id="A0A4Y9Y1W0"/>
<dbReference type="Proteomes" id="UP000298390">
    <property type="component" value="Unassembled WGS sequence"/>
</dbReference>
<reference evidence="1 2" key="1">
    <citation type="submission" date="2019-01" db="EMBL/GenBank/DDBJ databases">
        <title>Genome sequencing of the rare red list fungi Fomitopsis rosea.</title>
        <authorList>
            <person name="Buettner E."/>
            <person name="Kellner H."/>
        </authorList>
    </citation>
    <scope>NUCLEOTIDE SEQUENCE [LARGE SCALE GENOMIC DNA]</scope>
    <source>
        <strain evidence="1 2">DSM 105464</strain>
    </source>
</reference>
<evidence type="ECO:0000313" key="1">
    <source>
        <dbReference type="EMBL" id="TFY54869.1"/>
    </source>
</evidence>
<organism evidence="1 2">
    <name type="scientific">Rhodofomes roseus</name>
    <dbReference type="NCBI Taxonomy" id="34475"/>
    <lineage>
        <taxon>Eukaryota</taxon>
        <taxon>Fungi</taxon>
        <taxon>Dikarya</taxon>
        <taxon>Basidiomycota</taxon>
        <taxon>Agaricomycotina</taxon>
        <taxon>Agaricomycetes</taxon>
        <taxon>Polyporales</taxon>
        <taxon>Rhodofomes</taxon>
    </lineage>
</organism>
<sequence>MCPLERGLYTNSIRAIQAMRLATHAHASHYDQPTHGETLREHNQARMCLRYEFEAAAHVVQVR</sequence>